<evidence type="ECO:0000313" key="2">
    <source>
        <dbReference type="EMBL" id="CAG9804926.1"/>
    </source>
</evidence>
<name>A0A9N9RXF9_9DIPT</name>
<dbReference type="EMBL" id="OU895878">
    <property type="protein sequence ID" value="CAG9804926.1"/>
    <property type="molecule type" value="Genomic_DNA"/>
</dbReference>
<dbReference type="Pfam" id="PF13855">
    <property type="entry name" value="LRR_8"/>
    <property type="match status" value="1"/>
</dbReference>
<proteinExistence type="predicted"/>
<dbReference type="InterPro" id="IPR050328">
    <property type="entry name" value="Dev_Immune_Receptor"/>
</dbReference>
<keyword evidence="3" id="KW-1185">Reference proteome</keyword>
<dbReference type="InterPro" id="IPR001611">
    <property type="entry name" value="Leu-rich_rpt"/>
</dbReference>
<evidence type="ECO:0000313" key="3">
    <source>
        <dbReference type="Proteomes" id="UP001153620"/>
    </source>
</evidence>
<evidence type="ECO:0000256" key="1">
    <source>
        <dbReference type="ARBA" id="ARBA00022729"/>
    </source>
</evidence>
<reference evidence="2" key="2">
    <citation type="submission" date="2022-10" db="EMBL/GenBank/DDBJ databases">
        <authorList>
            <consortium name="ENA_rothamsted_submissions"/>
            <consortium name="culmorum"/>
            <person name="King R."/>
        </authorList>
    </citation>
    <scope>NUCLEOTIDE SEQUENCE</scope>
</reference>
<accession>A0A9N9RXF9</accession>
<sequence length="223" mass="25685">MKESNLGLMMKIDSYLNCGFFACFTIAIFENSESASFECKYDFYAYETVGNIYYCWIQNNLKINSPSSALITSHSGGHKSGYNNNYVYGIWSDVGGISYFPLGLDELYPNINFIVIRKGRIQELHQSDLKSLPNLKHLDLGQNDIDVLEEGLFDYNLELVLISFMENKICEVAQSSFDIMPKLHWLYLSYNQCKEVYDARTTFEALNLLVEDVRMNQCNCSDY</sequence>
<dbReference type="Proteomes" id="UP001153620">
    <property type="component" value="Chromosome 2"/>
</dbReference>
<reference evidence="2" key="1">
    <citation type="submission" date="2022-01" db="EMBL/GenBank/DDBJ databases">
        <authorList>
            <person name="King R."/>
        </authorList>
    </citation>
    <scope>NUCLEOTIDE SEQUENCE</scope>
</reference>
<dbReference type="PANTHER" id="PTHR24373">
    <property type="entry name" value="SLIT RELATED LEUCINE-RICH REPEAT NEURONAL PROTEIN"/>
    <property type="match status" value="1"/>
</dbReference>
<dbReference type="InterPro" id="IPR032675">
    <property type="entry name" value="LRR_dom_sf"/>
</dbReference>
<dbReference type="AlphaFoldDB" id="A0A9N9RXF9"/>
<gene>
    <name evidence="2" type="ORF">CHIRRI_LOCUS7803</name>
</gene>
<dbReference type="Gene3D" id="3.80.10.10">
    <property type="entry name" value="Ribonuclease Inhibitor"/>
    <property type="match status" value="1"/>
</dbReference>
<dbReference type="SUPFAM" id="SSF52058">
    <property type="entry name" value="L domain-like"/>
    <property type="match status" value="1"/>
</dbReference>
<dbReference type="OrthoDB" id="676979at2759"/>
<dbReference type="PANTHER" id="PTHR24373:SF275">
    <property type="entry name" value="TIR DOMAIN-CONTAINING PROTEIN"/>
    <property type="match status" value="1"/>
</dbReference>
<organism evidence="2 3">
    <name type="scientific">Chironomus riparius</name>
    <dbReference type="NCBI Taxonomy" id="315576"/>
    <lineage>
        <taxon>Eukaryota</taxon>
        <taxon>Metazoa</taxon>
        <taxon>Ecdysozoa</taxon>
        <taxon>Arthropoda</taxon>
        <taxon>Hexapoda</taxon>
        <taxon>Insecta</taxon>
        <taxon>Pterygota</taxon>
        <taxon>Neoptera</taxon>
        <taxon>Endopterygota</taxon>
        <taxon>Diptera</taxon>
        <taxon>Nematocera</taxon>
        <taxon>Chironomoidea</taxon>
        <taxon>Chironomidae</taxon>
        <taxon>Chironominae</taxon>
        <taxon>Chironomus</taxon>
    </lineage>
</organism>
<keyword evidence="1" id="KW-0732">Signal</keyword>
<protein>
    <submittedName>
        <fullName evidence="2">Uncharacterized protein</fullName>
    </submittedName>
</protein>